<comment type="caution">
    <text evidence="1">The sequence shown here is derived from an EMBL/GenBank/DDBJ whole genome shotgun (WGS) entry which is preliminary data.</text>
</comment>
<proteinExistence type="predicted"/>
<keyword evidence="2" id="KW-1185">Reference proteome</keyword>
<accession>A0ACC2VY64</accession>
<dbReference type="Proteomes" id="UP001241377">
    <property type="component" value="Unassembled WGS sequence"/>
</dbReference>
<organism evidence="1 2">
    <name type="scientific">Naganishia cerealis</name>
    <dbReference type="NCBI Taxonomy" id="610337"/>
    <lineage>
        <taxon>Eukaryota</taxon>
        <taxon>Fungi</taxon>
        <taxon>Dikarya</taxon>
        <taxon>Basidiomycota</taxon>
        <taxon>Agaricomycotina</taxon>
        <taxon>Tremellomycetes</taxon>
        <taxon>Filobasidiales</taxon>
        <taxon>Filobasidiaceae</taxon>
        <taxon>Naganishia</taxon>
    </lineage>
</organism>
<sequence>MSPEPTHRILFKPLDNSETGGCHIDVYLPTNPKGAPIAWMIHGGGYTIGGSHHIPVDQVEWFLEHGVVVVSSEYRLLPQYARLSLVLWAYRSSPDSCESAHDSASLADIRQDNLDAYKWILNDLNTATQQELNSSKIAILGWSAGGSSLLYLAHDANKAELQSPTCLIPTYPKIQMNDGKSRPQSALREACTEEEWAAIQLIYKEPVSTGYKHGITWYKDDKSRRAKWMMAAMHSGCLHSILMRHDPPYPSENNPIDLLDSTYPPTFVVIATADWLIPPSESHAVVEKLRAAGVEAAFAEAPGMGHGICEDPRSTWPPEGEKWWQEAILPSLQWAENKLKV</sequence>
<gene>
    <name evidence="1" type="ORF">QFC19_004112</name>
</gene>
<name>A0ACC2VY64_9TREE</name>
<evidence type="ECO:0000313" key="2">
    <source>
        <dbReference type="Proteomes" id="UP001241377"/>
    </source>
</evidence>
<reference evidence="1" key="1">
    <citation type="submission" date="2023-04" db="EMBL/GenBank/DDBJ databases">
        <title>Draft Genome sequencing of Naganishia species isolated from polar environments using Oxford Nanopore Technology.</title>
        <authorList>
            <person name="Leo P."/>
            <person name="Venkateswaran K."/>
        </authorList>
    </citation>
    <scope>NUCLEOTIDE SEQUENCE</scope>
    <source>
        <strain evidence="1">MNA-CCFEE 5261</strain>
    </source>
</reference>
<evidence type="ECO:0000313" key="1">
    <source>
        <dbReference type="EMBL" id="KAJ9104128.1"/>
    </source>
</evidence>
<dbReference type="EMBL" id="JASBWR010000042">
    <property type="protein sequence ID" value="KAJ9104128.1"/>
    <property type="molecule type" value="Genomic_DNA"/>
</dbReference>
<protein>
    <submittedName>
        <fullName evidence="1">Uncharacterized protein</fullName>
    </submittedName>
</protein>